<comment type="caution">
    <text evidence="1">The sequence shown here is derived from an EMBL/GenBank/DDBJ whole genome shotgun (WGS) entry which is preliminary data.</text>
</comment>
<organism evidence="1 2">
    <name type="scientific">Rhododendron molle</name>
    <name type="common">Chinese azalea</name>
    <name type="synonym">Azalea mollis</name>
    <dbReference type="NCBI Taxonomy" id="49168"/>
    <lineage>
        <taxon>Eukaryota</taxon>
        <taxon>Viridiplantae</taxon>
        <taxon>Streptophyta</taxon>
        <taxon>Embryophyta</taxon>
        <taxon>Tracheophyta</taxon>
        <taxon>Spermatophyta</taxon>
        <taxon>Magnoliopsida</taxon>
        <taxon>eudicotyledons</taxon>
        <taxon>Gunneridae</taxon>
        <taxon>Pentapetalae</taxon>
        <taxon>asterids</taxon>
        <taxon>Ericales</taxon>
        <taxon>Ericaceae</taxon>
        <taxon>Ericoideae</taxon>
        <taxon>Rhodoreae</taxon>
        <taxon>Rhododendron</taxon>
    </lineage>
</organism>
<evidence type="ECO:0000313" key="2">
    <source>
        <dbReference type="Proteomes" id="UP001062846"/>
    </source>
</evidence>
<keyword evidence="2" id="KW-1185">Reference proteome</keyword>
<protein>
    <submittedName>
        <fullName evidence="1">Uncharacterized protein</fullName>
    </submittedName>
</protein>
<dbReference type="EMBL" id="CM046395">
    <property type="protein sequence ID" value="KAI8543768.1"/>
    <property type="molecule type" value="Genomic_DNA"/>
</dbReference>
<gene>
    <name evidence="1" type="ORF">RHMOL_Rhmol08G0243900</name>
</gene>
<reference evidence="1" key="1">
    <citation type="submission" date="2022-02" db="EMBL/GenBank/DDBJ databases">
        <title>Plant Genome Project.</title>
        <authorList>
            <person name="Zhang R.-G."/>
        </authorList>
    </citation>
    <scope>NUCLEOTIDE SEQUENCE</scope>
    <source>
        <strain evidence="1">AT1</strain>
    </source>
</reference>
<name>A0ACC0MRU0_RHOML</name>
<accession>A0ACC0MRU0</accession>
<sequence length="231" mass="25885">MGAEGFGKVYKLGQVFGQGTTNVERVRHCRASYSMLLLCTVSGAARVLEFFVVDTCPGLEEIELNAINLTTFECRDPSIYEEIFIFSCSQAAGKDVLNFLETSAVLGLVLLFQLAASNLPQLKTLWVPATAIWVREILENPYVFCGFSGTWDNIDFAIYLLKCATSPKQMIIDSNYRFYMGCGAWVSGSSTIWSTEIRKRICDQLQGNNMSENIEVIIHDDRSIRSIGLWK</sequence>
<proteinExistence type="predicted"/>
<dbReference type="Proteomes" id="UP001062846">
    <property type="component" value="Chromosome 8"/>
</dbReference>
<evidence type="ECO:0000313" key="1">
    <source>
        <dbReference type="EMBL" id="KAI8543768.1"/>
    </source>
</evidence>